<proteinExistence type="predicted"/>
<dbReference type="Pfam" id="PF11164">
    <property type="entry name" value="DUF2948"/>
    <property type="match status" value="1"/>
</dbReference>
<evidence type="ECO:0000313" key="2">
    <source>
        <dbReference type="Proteomes" id="UP000236752"/>
    </source>
</evidence>
<dbReference type="RefSeq" id="WP_103908803.1">
    <property type="nucleotide sequence ID" value="NZ_FNUZ01000001.1"/>
</dbReference>
<accession>A0A1H5SZV9</accession>
<protein>
    <recommendedName>
        <fullName evidence="3">DUF2948 family protein</fullName>
    </recommendedName>
</protein>
<dbReference type="OrthoDB" id="9806367at2"/>
<keyword evidence="2" id="KW-1185">Reference proteome</keyword>
<dbReference type="AlphaFoldDB" id="A0A1H5SZV9"/>
<evidence type="ECO:0000313" key="1">
    <source>
        <dbReference type="EMBL" id="SEF55458.1"/>
    </source>
</evidence>
<sequence>MTEDARFEDGQDKPLNLGAMDVDDLQVISALAQDGVFTIGDMRWMPKERRFAILINRLRREDVDAAKRAGRPPERVRSLLVVDHVLGMASQGVDRSDSDTVMAVLSVNFTPGTDADGQVEFVLAGDGALRANVEALEVSLKDVTRPYKAVSGHVPDHSE</sequence>
<name>A0A1H5SZV9_9RHOB</name>
<dbReference type="Proteomes" id="UP000236752">
    <property type="component" value="Unassembled WGS sequence"/>
</dbReference>
<dbReference type="InterPro" id="IPR021335">
    <property type="entry name" value="DUF2948"/>
</dbReference>
<gene>
    <name evidence="1" type="ORF">SAMN04488045_0415</name>
</gene>
<dbReference type="EMBL" id="FNUZ01000001">
    <property type="protein sequence ID" value="SEF55458.1"/>
    <property type="molecule type" value="Genomic_DNA"/>
</dbReference>
<evidence type="ECO:0008006" key="3">
    <source>
        <dbReference type="Google" id="ProtNLM"/>
    </source>
</evidence>
<reference evidence="1 2" key="1">
    <citation type="submission" date="2016-10" db="EMBL/GenBank/DDBJ databases">
        <authorList>
            <person name="de Groot N.N."/>
        </authorList>
    </citation>
    <scope>NUCLEOTIDE SEQUENCE [LARGE SCALE GENOMIC DNA]</scope>
    <source>
        <strain evidence="1 2">DSM 26915</strain>
    </source>
</reference>
<organism evidence="1 2">
    <name type="scientific">Thalassococcus halodurans</name>
    <dbReference type="NCBI Taxonomy" id="373675"/>
    <lineage>
        <taxon>Bacteria</taxon>
        <taxon>Pseudomonadati</taxon>
        <taxon>Pseudomonadota</taxon>
        <taxon>Alphaproteobacteria</taxon>
        <taxon>Rhodobacterales</taxon>
        <taxon>Roseobacteraceae</taxon>
        <taxon>Thalassococcus</taxon>
    </lineage>
</organism>